<dbReference type="OrthoDB" id="10471329at2759"/>
<evidence type="ECO:0000313" key="1">
    <source>
        <dbReference type="EMBL" id="CAD1468781.1"/>
    </source>
</evidence>
<sequence>MHLPDFIAVSIFSISPYRTTASQDIAINQNVMKTVANHNDMILMSDLLHPQESSLTVHFRLNTRRTNSSSNVLISVHSTLQRFPLEKASHPVGVWSKTDRMWIACDCV</sequence>
<reference evidence="1" key="1">
    <citation type="submission" date="2020-07" db="EMBL/GenBank/DDBJ databases">
        <authorList>
            <person name="Nazaruddin N."/>
        </authorList>
    </citation>
    <scope>NUCLEOTIDE SEQUENCE</scope>
</reference>
<dbReference type="Proteomes" id="UP000752696">
    <property type="component" value="Unassembled WGS sequence"/>
</dbReference>
<keyword evidence="2" id="KW-1185">Reference proteome</keyword>
<accession>A0A6V7GTF4</accession>
<proteinExistence type="predicted"/>
<comment type="caution">
    <text evidence="1">The sequence shown here is derived from an EMBL/GenBank/DDBJ whole genome shotgun (WGS) entry which is preliminary data.</text>
</comment>
<evidence type="ECO:0000313" key="2">
    <source>
        <dbReference type="Proteomes" id="UP000752696"/>
    </source>
</evidence>
<organism evidence="1 2">
    <name type="scientific">Heterotrigona itama</name>
    <dbReference type="NCBI Taxonomy" id="395501"/>
    <lineage>
        <taxon>Eukaryota</taxon>
        <taxon>Metazoa</taxon>
        <taxon>Ecdysozoa</taxon>
        <taxon>Arthropoda</taxon>
        <taxon>Hexapoda</taxon>
        <taxon>Insecta</taxon>
        <taxon>Pterygota</taxon>
        <taxon>Neoptera</taxon>
        <taxon>Endopterygota</taxon>
        <taxon>Hymenoptera</taxon>
        <taxon>Apocrita</taxon>
        <taxon>Aculeata</taxon>
        <taxon>Apoidea</taxon>
        <taxon>Anthophila</taxon>
        <taxon>Apidae</taxon>
        <taxon>Heterotrigona</taxon>
    </lineage>
</organism>
<gene>
    <name evidence="1" type="ORF">MHI_LOCUS67803</name>
</gene>
<dbReference type="AlphaFoldDB" id="A0A6V7GTF4"/>
<dbReference type="EMBL" id="CAJDYZ010001331">
    <property type="protein sequence ID" value="CAD1468781.1"/>
    <property type="molecule type" value="Genomic_DNA"/>
</dbReference>
<feature type="non-terminal residue" evidence="1">
    <location>
        <position position="1"/>
    </location>
</feature>
<protein>
    <submittedName>
        <fullName evidence="1">Uncharacterized protein</fullName>
    </submittedName>
</protein>
<name>A0A6V7GTF4_9HYME</name>